<feature type="compositionally biased region" description="Low complexity" evidence="1">
    <location>
        <begin position="179"/>
        <end position="188"/>
    </location>
</feature>
<feature type="transmembrane region" description="Helical" evidence="2">
    <location>
        <begin position="129"/>
        <end position="152"/>
    </location>
</feature>
<accession>A0AAW0XK41</accession>
<feature type="transmembrane region" description="Helical" evidence="2">
    <location>
        <begin position="64"/>
        <end position="82"/>
    </location>
</feature>
<gene>
    <name evidence="3" type="ORF">OTU49_000625</name>
</gene>
<keyword evidence="2" id="KW-0472">Membrane</keyword>
<reference evidence="3 4" key="1">
    <citation type="journal article" date="2024" name="BMC Genomics">
        <title>Genome assembly of redclaw crayfish (Cherax quadricarinatus) provides insights into its immune adaptation and hypoxia tolerance.</title>
        <authorList>
            <person name="Liu Z."/>
            <person name="Zheng J."/>
            <person name="Li H."/>
            <person name="Fang K."/>
            <person name="Wang S."/>
            <person name="He J."/>
            <person name="Zhou D."/>
            <person name="Weng S."/>
            <person name="Chi M."/>
            <person name="Gu Z."/>
            <person name="He J."/>
            <person name="Li F."/>
            <person name="Wang M."/>
        </authorList>
    </citation>
    <scope>NUCLEOTIDE SEQUENCE [LARGE SCALE GENOMIC DNA]</scope>
    <source>
        <strain evidence="3">ZL_2023a</strain>
    </source>
</reference>
<feature type="transmembrane region" description="Helical" evidence="2">
    <location>
        <begin position="94"/>
        <end position="117"/>
    </location>
</feature>
<sequence length="211" mass="23761">MMQPTGAMDTVSCCTATALRVSIYVMGTISLLIWGNSIGFTLGYGNLLGDTFYASLLSIPVNVGYIYLTCRIIFLISGITVVQGEVLKDLRRLTAYMVALLIVGFSGWVTSVVWVSLYINNDWYSTHYLIFFGCNFGFVFAAVMAGLAGGLYDVYKSQVKMFMPDSESNPNTVHHLREQQQQQQHQRQQYPPLYNVHPHHQNPYPPVYHQA</sequence>
<comment type="caution">
    <text evidence="3">The sequence shown here is derived from an EMBL/GenBank/DDBJ whole genome shotgun (WGS) entry which is preliminary data.</text>
</comment>
<evidence type="ECO:0000256" key="1">
    <source>
        <dbReference type="SAM" id="MobiDB-lite"/>
    </source>
</evidence>
<evidence type="ECO:0000313" key="4">
    <source>
        <dbReference type="Proteomes" id="UP001445076"/>
    </source>
</evidence>
<dbReference type="Proteomes" id="UP001445076">
    <property type="component" value="Unassembled WGS sequence"/>
</dbReference>
<evidence type="ECO:0000256" key="2">
    <source>
        <dbReference type="SAM" id="Phobius"/>
    </source>
</evidence>
<name>A0AAW0XK41_CHEQU</name>
<organism evidence="3 4">
    <name type="scientific">Cherax quadricarinatus</name>
    <name type="common">Australian red claw crayfish</name>
    <dbReference type="NCBI Taxonomy" id="27406"/>
    <lineage>
        <taxon>Eukaryota</taxon>
        <taxon>Metazoa</taxon>
        <taxon>Ecdysozoa</taxon>
        <taxon>Arthropoda</taxon>
        <taxon>Crustacea</taxon>
        <taxon>Multicrustacea</taxon>
        <taxon>Malacostraca</taxon>
        <taxon>Eumalacostraca</taxon>
        <taxon>Eucarida</taxon>
        <taxon>Decapoda</taxon>
        <taxon>Pleocyemata</taxon>
        <taxon>Astacidea</taxon>
        <taxon>Parastacoidea</taxon>
        <taxon>Parastacidae</taxon>
        <taxon>Cherax</taxon>
    </lineage>
</organism>
<feature type="region of interest" description="Disordered" evidence="1">
    <location>
        <begin position="167"/>
        <end position="188"/>
    </location>
</feature>
<keyword evidence="4" id="KW-1185">Reference proteome</keyword>
<proteinExistence type="predicted"/>
<protein>
    <submittedName>
        <fullName evidence="3">Uncharacterized protein</fullName>
    </submittedName>
</protein>
<keyword evidence="2" id="KW-0812">Transmembrane</keyword>
<dbReference type="AlphaFoldDB" id="A0AAW0XK41"/>
<feature type="transmembrane region" description="Helical" evidence="2">
    <location>
        <begin position="21"/>
        <end position="44"/>
    </location>
</feature>
<dbReference type="EMBL" id="JARKIK010000021">
    <property type="protein sequence ID" value="KAK8744806.1"/>
    <property type="molecule type" value="Genomic_DNA"/>
</dbReference>
<evidence type="ECO:0000313" key="3">
    <source>
        <dbReference type="EMBL" id="KAK8744806.1"/>
    </source>
</evidence>
<keyword evidence="2" id="KW-1133">Transmembrane helix</keyword>